<evidence type="ECO:0000256" key="1">
    <source>
        <dbReference type="HAMAP-Rule" id="MF_00697"/>
    </source>
</evidence>
<gene>
    <name evidence="2" type="ORF">OU5_P0185</name>
</gene>
<sequence>MSSATPCLGYGLGLRSTYYSEILEQHPTVDWFEIVSENYMVDGGKALYYLDAIGERYPLVMHGVSLSIGGPHPLDRDYLQRLKQLAERVQPAWISDHLCWSRGNAHQLHDLLPLPYSEESLQHVAARVRQVQDTLQRPLVLENVSSYVRTADADFSEWEFLTALSDLSGCELLLDVNNVYVSARNHDFDPWTFISALPAGRIRQLHLAGHSDYGHYLIDTHDHPISDPVWQLYQRTLRHLGPVATLLERDDHFPPLAELLVELDKARTLGAAALKAEAICA</sequence>
<accession>A0A024EKV7</accession>
<dbReference type="HAMAP" id="MF_00697">
    <property type="entry name" value="UPF0276"/>
    <property type="match status" value="1"/>
</dbReference>
<dbReference type="Proteomes" id="UP000026913">
    <property type="component" value="Plasmid unnamed"/>
</dbReference>
<dbReference type="OrthoDB" id="9763101at2"/>
<dbReference type="NCBIfam" id="NF003818">
    <property type="entry name" value="PRK05409.1"/>
    <property type="match status" value="1"/>
</dbReference>
<evidence type="ECO:0000313" key="3">
    <source>
        <dbReference type="Proteomes" id="UP000026913"/>
    </source>
</evidence>
<geneLocation type="plasmid" evidence="3"/>
<dbReference type="InterPro" id="IPR036237">
    <property type="entry name" value="Xyl_isomerase-like_sf"/>
</dbReference>
<keyword evidence="2" id="KW-0614">Plasmid</keyword>
<dbReference type="PANTHER" id="PTHR42194:SF1">
    <property type="entry name" value="UPF0276 PROTEIN HI_1600"/>
    <property type="match status" value="1"/>
</dbReference>
<reference evidence="2 3" key="1">
    <citation type="journal article" date="2012" name="J. Bacteriol.">
        <title>Genome sequence of cold-adapted Pseudomonas mandelii strain JR-1.</title>
        <authorList>
            <person name="Jang S.H."/>
            <person name="Kim J."/>
            <person name="Kim J."/>
            <person name="Hong S."/>
            <person name="Lee C."/>
        </authorList>
    </citation>
    <scope>NUCLEOTIDE SEQUENCE [LARGE SCALE GENOMIC DNA]</scope>
    <source>
        <strain evidence="2 3">JR-1</strain>
        <plasmid evidence="3">Plasmid</plasmid>
    </source>
</reference>
<dbReference type="SUPFAM" id="SSF51658">
    <property type="entry name" value="Xylose isomerase-like"/>
    <property type="match status" value="1"/>
</dbReference>
<dbReference type="AlphaFoldDB" id="A0A024EKV7"/>
<protein>
    <recommendedName>
        <fullName evidence="1">UPF0276 protein OU5_P0185</fullName>
    </recommendedName>
</protein>
<dbReference type="EMBL" id="CP005961">
    <property type="protein sequence ID" value="AHZ73437.1"/>
    <property type="molecule type" value="Genomic_DNA"/>
</dbReference>
<organism evidence="2 3">
    <name type="scientific">Pseudomonas mandelii JR-1</name>
    <dbReference type="NCBI Taxonomy" id="1147786"/>
    <lineage>
        <taxon>Bacteria</taxon>
        <taxon>Pseudomonadati</taxon>
        <taxon>Pseudomonadota</taxon>
        <taxon>Gammaproteobacteria</taxon>
        <taxon>Pseudomonadales</taxon>
        <taxon>Pseudomonadaceae</taxon>
        <taxon>Pseudomonas</taxon>
    </lineage>
</organism>
<dbReference type="Gene3D" id="3.20.20.150">
    <property type="entry name" value="Divalent-metal-dependent TIM barrel enzymes"/>
    <property type="match status" value="1"/>
</dbReference>
<dbReference type="HOGENOM" id="CLU_064263_0_0_6"/>
<comment type="similarity">
    <text evidence="1">Belongs to the UPF0276 family.</text>
</comment>
<name>A0A024EKV7_9PSED</name>
<dbReference type="PANTHER" id="PTHR42194">
    <property type="entry name" value="UPF0276 PROTEIN HI_1600"/>
    <property type="match status" value="1"/>
</dbReference>
<evidence type="ECO:0000313" key="2">
    <source>
        <dbReference type="EMBL" id="AHZ73437.1"/>
    </source>
</evidence>
<dbReference type="Pfam" id="PF05114">
    <property type="entry name" value="MbnB_TglH_ChrH"/>
    <property type="match status" value="1"/>
</dbReference>
<dbReference type="KEGG" id="pman:OU5_P0185"/>
<dbReference type="InterPro" id="IPR007801">
    <property type="entry name" value="MbnB/TglH/ChrH"/>
</dbReference>
<dbReference type="RefSeq" id="WP_010466021.1">
    <property type="nucleotide sequence ID" value="NZ_CP005961.1"/>
</dbReference>
<proteinExistence type="inferred from homology"/>